<reference evidence="2" key="1">
    <citation type="submission" date="2016-10" db="EMBL/GenBank/DDBJ databases">
        <authorList>
            <person name="Varghese N."/>
            <person name="Submissions S."/>
        </authorList>
    </citation>
    <scope>NUCLEOTIDE SEQUENCE [LARGE SCALE GENOMIC DNA]</scope>
    <source>
        <strain evidence="2">ATCC 700689</strain>
    </source>
</reference>
<dbReference type="Gene3D" id="3.40.470.10">
    <property type="entry name" value="Uracil-DNA glycosylase-like domain"/>
    <property type="match status" value="1"/>
</dbReference>
<evidence type="ECO:0000313" key="2">
    <source>
        <dbReference type="Proteomes" id="UP000182894"/>
    </source>
</evidence>
<gene>
    <name evidence="1" type="ORF">SAMN05216605_1445</name>
</gene>
<dbReference type="Proteomes" id="UP000182894">
    <property type="component" value="Unassembled WGS sequence"/>
</dbReference>
<dbReference type="RefSeq" id="WP_074759398.1">
    <property type="nucleotide sequence ID" value="NZ_FNCO01000044.1"/>
</dbReference>
<accession>A0A1G8UNV0</accession>
<sequence>MDKQGILAVAQNSLSELMSLPGGTLYSSYNTLRPGDVYFLGYNPGGEGPDGPTVADRLEALPSKTCNDFTDLEWTTAAGRSPLQLRVKWLLDSLGYRVEDVCSSNLIFAQSRDAKGVPEHYADVCWPVHEAILALVNPKLILCCGNSQVSSFGYLQRKFDGEIQYSPKGVALHGGWAIKAFRTELNGQPVLVVGFPHLSRYNPIGKPQIIEWIKQGGGKN</sequence>
<dbReference type="AlphaFoldDB" id="A0A1G8UNV0"/>
<proteinExistence type="predicted"/>
<dbReference type="OrthoDB" id="3838047at2"/>
<name>A0A1G8UNV0_9PSED</name>
<protein>
    <submittedName>
        <fullName evidence="1">Uracil DNA glycosylase superfamily protein</fullName>
    </submittedName>
</protein>
<dbReference type="InterPro" id="IPR036895">
    <property type="entry name" value="Uracil-DNA_glycosylase-like_sf"/>
</dbReference>
<organism evidence="1 2">
    <name type="scientific">Pseudomonas abietaniphila</name>
    <dbReference type="NCBI Taxonomy" id="89065"/>
    <lineage>
        <taxon>Bacteria</taxon>
        <taxon>Pseudomonadati</taxon>
        <taxon>Pseudomonadota</taxon>
        <taxon>Gammaproteobacteria</taxon>
        <taxon>Pseudomonadales</taxon>
        <taxon>Pseudomonadaceae</taxon>
        <taxon>Pseudomonas</taxon>
    </lineage>
</organism>
<dbReference type="SUPFAM" id="SSF52141">
    <property type="entry name" value="Uracil-DNA glycosylase-like"/>
    <property type="match status" value="1"/>
</dbReference>
<dbReference type="EMBL" id="FNCO01000044">
    <property type="protein sequence ID" value="SDJ55324.1"/>
    <property type="molecule type" value="Genomic_DNA"/>
</dbReference>
<evidence type="ECO:0000313" key="1">
    <source>
        <dbReference type="EMBL" id="SDJ55324.1"/>
    </source>
</evidence>
<keyword evidence="2" id="KW-1185">Reference proteome</keyword>